<dbReference type="NCBIfam" id="TIGR02286">
    <property type="entry name" value="PaaD"/>
    <property type="match status" value="1"/>
</dbReference>
<evidence type="ECO:0000256" key="1">
    <source>
        <dbReference type="ARBA" id="ARBA00022801"/>
    </source>
</evidence>
<gene>
    <name evidence="3" type="ORF">AFULGI_00025610</name>
</gene>
<dbReference type="Proteomes" id="UP000028501">
    <property type="component" value="Chromosome"/>
</dbReference>
<organism evidence="3 4">
    <name type="scientific">Archaeoglobus fulgidus DSM 8774</name>
    <dbReference type="NCBI Taxonomy" id="1344584"/>
    <lineage>
        <taxon>Archaea</taxon>
        <taxon>Methanobacteriati</taxon>
        <taxon>Methanobacteriota</taxon>
        <taxon>Archaeoglobi</taxon>
        <taxon>Archaeoglobales</taxon>
        <taxon>Archaeoglobaceae</taxon>
        <taxon>Archaeoglobus</taxon>
    </lineage>
</organism>
<evidence type="ECO:0000313" key="3">
    <source>
        <dbReference type="EMBL" id="AIG99273.1"/>
    </source>
</evidence>
<dbReference type="GO" id="GO:0016289">
    <property type="term" value="F:acyl-CoA hydrolase activity"/>
    <property type="evidence" value="ECO:0007669"/>
    <property type="project" value="TreeGrafter"/>
</dbReference>
<dbReference type="InterPro" id="IPR006683">
    <property type="entry name" value="Thioestr_dom"/>
</dbReference>
<dbReference type="EMBL" id="CP006577">
    <property type="protein sequence ID" value="AIG99273.1"/>
    <property type="molecule type" value="Genomic_DNA"/>
</dbReference>
<dbReference type="Pfam" id="PF03061">
    <property type="entry name" value="4HBT"/>
    <property type="match status" value="1"/>
</dbReference>
<feature type="domain" description="Thioesterase" evidence="2">
    <location>
        <begin position="63"/>
        <end position="136"/>
    </location>
</feature>
<protein>
    <submittedName>
        <fullName evidence="3">Phenylacetic acid degradation protein PaaD</fullName>
        <ecNumber evidence="3">3.1.2.-</ecNumber>
    </submittedName>
</protein>
<dbReference type="EC" id="3.1.2.-" evidence="3"/>
<evidence type="ECO:0000313" key="4">
    <source>
        <dbReference type="Proteomes" id="UP000028501"/>
    </source>
</evidence>
<dbReference type="SMR" id="A0A075WNW0"/>
<dbReference type="PANTHER" id="PTHR42856">
    <property type="entry name" value="ACYL-COENZYME A THIOESTERASE PAAI"/>
    <property type="match status" value="1"/>
</dbReference>
<dbReference type="InterPro" id="IPR003736">
    <property type="entry name" value="PAAI_dom"/>
</dbReference>
<accession>A0A075WNW0</accession>
<reference evidence="3 4" key="1">
    <citation type="submission" date="2013-07" db="EMBL/GenBank/DDBJ databases">
        <title>Genome of Archaeoglobus fulgidus.</title>
        <authorList>
            <person name="Fiebig A."/>
            <person name="Birkeland N.-K."/>
        </authorList>
    </citation>
    <scope>NUCLEOTIDE SEQUENCE [LARGE SCALE GENOMIC DNA]</scope>
    <source>
        <strain evidence="3 4">DSM 8774</strain>
    </source>
</reference>
<dbReference type="AlphaFoldDB" id="A0A075WNW0"/>
<sequence>MRCSVTKFFCSTAKKSQMVERVKDYMYKNDKLFELLDARILEMKEGYAKVEMVVKKEHLNAANVCHGGIIFSLADLAFALASNSHGKLALAIEVSITYMKAAYEGEKLVAEAKEVNLGNKTATYLMEVKNSANKLIALAKGTVYRVNEDFPPTS</sequence>
<dbReference type="CDD" id="cd03443">
    <property type="entry name" value="PaaI_thioesterase"/>
    <property type="match status" value="1"/>
</dbReference>
<keyword evidence="1 3" id="KW-0378">Hydrolase</keyword>
<proteinExistence type="predicted"/>
<dbReference type="InterPro" id="IPR011973">
    <property type="entry name" value="PaaD"/>
</dbReference>
<dbReference type="PANTHER" id="PTHR42856:SF1">
    <property type="entry name" value="ACYL-COENZYME A THIOESTERASE PAAI"/>
    <property type="match status" value="1"/>
</dbReference>
<name>A0A075WNW0_ARCFL</name>
<dbReference type="InterPro" id="IPR052723">
    <property type="entry name" value="Acyl-CoA_thioesterase_PaaI"/>
</dbReference>
<dbReference type="NCBIfam" id="TIGR00369">
    <property type="entry name" value="unchar_dom_1"/>
    <property type="match status" value="1"/>
</dbReference>
<dbReference type="InterPro" id="IPR029069">
    <property type="entry name" value="HotDog_dom_sf"/>
</dbReference>
<dbReference type="HOGENOM" id="CLU_089876_11_2_2"/>
<evidence type="ECO:0000259" key="2">
    <source>
        <dbReference type="Pfam" id="PF03061"/>
    </source>
</evidence>
<dbReference type="Gene3D" id="3.10.129.10">
    <property type="entry name" value="Hotdog Thioesterase"/>
    <property type="match status" value="1"/>
</dbReference>
<dbReference type="SUPFAM" id="SSF54637">
    <property type="entry name" value="Thioesterase/thiol ester dehydrase-isomerase"/>
    <property type="match status" value="1"/>
</dbReference>
<dbReference type="KEGG" id="afg:AFULGI_00025610"/>